<reference evidence="2 3" key="1">
    <citation type="submission" date="2016-10" db="EMBL/GenBank/DDBJ databases">
        <authorList>
            <person name="Varghese N."/>
            <person name="Submissions S."/>
        </authorList>
    </citation>
    <scope>NUCLEOTIDE SEQUENCE [LARGE SCALE GENOMIC DNA]</scope>
    <source>
        <strain evidence="2 3">CGMCC 1.6377</strain>
    </source>
</reference>
<evidence type="ECO:0000313" key="3">
    <source>
        <dbReference type="Proteomes" id="UP000323537"/>
    </source>
</evidence>
<protein>
    <recommendedName>
        <fullName evidence="4">CbaC protein</fullName>
    </recommendedName>
</protein>
<feature type="transmembrane region" description="Helical" evidence="1">
    <location>
        <begin position="42"/>
        <end position="66"/>
    </location>
</feature>
<name>A0A1I3C8J3_9EURY</name>
<evidence type="ECO:0000256" key="1">
    <source>
        <dbReference type="SAM" id="Phobius"/>
    </source>
</evidence>
<evidence type="ECO:0008006" key="4">
    <source>
        <dbReference type="Google" id="ProtNLM"/>
    </source>
</evidence>
<sequence>MGGDRVSLDVTRGGLLVGLAIVGVIVYELRTVLDALGLSLPIVPYLAAVFVLAGAAVWAVILTGGWRTDPEPDETG</sequence>
<keyword evidence="3" id="KW-1185">Reference proteome</keyword>
<dbReference type="EMBL" id="FOPZ01000020">
    <property type="protein sequence ID" value="SFH70832.1"/>
    <property type="molecule type" value="Genomic_DNA"/>
</dbReference>
<gene>
    <name evidence="2" type="ORF">SAMN04488066_12022</name>
</gene>
<dbReference type="AlphaFoldDB" id="A0A1I3C8J3"/>
<accession>A0A1I3C8J3</accession>
<evidence type="ECO:0000313" key="2">
    <source>
        <dbReference type="EMBL" id="SFH70832.1"/>
    </source>
</evidence>
<feature type="transmembrane region" description="Helical" evidence="1">
    <location>
        <begin position="12"/>
        <end position="30"/>
    </location>
</feature>
<keyword evidence="1" id="KW-0812">Transmembrane</keyword>
<dbReference type="Proteomes" id="UP000323537">
    <property type="component" value="Unassembled WGS sequence"/>
</dbReference>
<proteinExistence type="predicted"/>
<keyword evidence="1" id="KW-1133">Transmembrane helix</keyword>
<organism evidence="2 3">
    <name type="scientific">Halorubrum aquaticum</name>
    <dbReference type="NCBI Taxonomy" id="387340"/>
    <lineage>
        <taxon>Archaea</taxon>
        <taxon>Methanobacteriati</taxon>
        <taxon>Methanobacteriota</taxon>
        <taxon>Stenosarchaea group</taxon>
        <taxon>Halobacteria</taxon>
        <taxon>Halobacteriales</taxon>
        <taxon>Haloferacaceae</taxon>
        <taxon>Halorubrum</taxon>
    </lineage>
</organism>
<keyword evidence="1" id="KW-0472">Membrane</keyword>